<dbReference type="EMBL" id="KK914782">
    <property type="protein sequence ID" value="KDP28423.1"/>
    <property type="molecule type" value="Genomic_DNA"/>
</dbReference>
<gene>
    <name evidence="2" type="ORF">JCGZ_14194</name>
</gene>
<sequence>MRDLGGYPQQPSPPTKDHTNRDLPSRDNLPTILYRRYSFAGHAARPPLVVKTFDTRHHLQIVFGSWSCCYNNTPKFSHTAQFAPLRSKPGL</sequence>
<feature type="region of interest" description="Disordered" evidence="1">
    <location>
        <begin position="1"/>
        <end position="27"/>
    </location>
</feature>
<dbReference type="OrthoDB" id="10557352at2759"/>
<evidence type="ECO:0000256" key="1">
    <source>
        <dbReference type="SAM" id="MobiDB-lite"/>
    </source>
</evidence>
<evidence type="ECO:0000313" key="2">
    <source>
        <dbReference type="EMBL" id="KDP28423.1"/>
    </source>
</evidence>
<organism evidence="2 3">
    <name type="scientific">Jatropha curcas</name>
    <name type="common">Barbados nut</name>
    <dbReference type="NCBI Taxonomy" id="180498"/>
    <lineage>
        <taxon>Eukaryota</taxon>
        <taxon>Viridiplantae</taxon>
        <taxon>Streptophyta</taxon>
        <taxon>Embryophyta</taxon>
        <taxon>Tracheophyta</taxon>
        <taxon>Spermatophyta</taxon>
        <taxon>Magnoliopsida</taxon>
        <taxon>eudicotyledons</taxon>
        <taxon>Gunneridae</taxon>
        <taxon>Pentapetalae</taxon>
        <taxon>rosids</taxon>
        <taxon>fabids</taxon>
        <taxon>Malpighiales</taxon>
        <taxon>Euphorbiaceae</taxon>
        <taxon>Crotonoideae</taxon>
        <taxon>Jatropheae</taxon>
        <taxon>Jatropha</taxon>
    </lineage>
</organism>
<dbReference type="AlphaFoldDB" id="A0A067K048"/>
<feature type="compositionally biased region" description="Basic and acidic residues" evidence="1">
    <location>
        <begin position="15"/>
        <end position="25"/>
    </location>
</feature>
<proteinExistence type="predicted"/>
<evidence type="ECO:0000313" key="3">
    <source>
        <dbReference type="Proteomes" id="UP000027138"/>
    </source>
</evidence>
<reference evidence="2 3" key="1">
    <citation type="journal article" date="2014" name="PLoS ONE">
        <title>Global Analysis of Gene Expression Profiles in Physic Nut (Jatropha curcas L.) Seedlings Exposed to Salt Stress.</title>
        <authorList>
            <person name="Zhang L."/>
            <person name="Zhang C."/>
            <person name="Wu P."/>
            <person name="Chen Y."/>
            <person name="Li M."/>
            <person name="Jiang H."/>
            <person name="Wu G."/>
        </authorList>
    </citation>
    <scope>NUCLEOTIDE SEQUENCE [LARGE SCALE GENOMIC DNA]</scope>
    <source>
        <strain evidence="3">cv. GZQX0401</strain>
        <tissue evidence="2">Young leaves</tissue>
    </source>
</reference>
<protein>
    <submittedName>
        <fullName evidence="2">Uncharacterized protein</fullName>
    </submittedName>
</protein>
<dbReference type="Proteomes" id="UP000027138">
    <property type="component" value="Unassembled WGS sequence"/>
</dbReference>
<name>A0A067K048_JATCU</name>
<accession>A0A067K048</accession>
<keyword evidence="3" id="KW-1185">Reference proteome</keyword>